<evidence type="ECO:0000256" key="1">
    <source>
        <dbReference type="ARBA" id="ARBA00007274"/>
    </source>
</evidence>
<dbReference type="STRING" id="1798474.A2118_02075"/>
<proteinExistence type="inferred from homology"/>
<feature type="compositionally biased region" description="Polar residues" evidence="4">
    <location>
        <begin position="187"/>
        <end position="197"/>
    </location>
</feature>
<dbReference type="GO" id="GO:0016746">
    <property type="term" value="F:acyltransferase activity"/>
    <property type="evidence" value="ECO:0007669"/>
    <property type="project" value="UniProtKB-KW"/>
</dbReference>
<dbReference type="InterPro" id="IPR001451">
    <property type="entry name" value="Hexapep"/>
</dbReference>
<evidence type="ECO:0000313" key="5">
    <source>
        <dbReference type="EMBL" id="OGG40619.1"/>
    </source>
</evidence>
<gene>
    <name evidence="5" type="ORF">A2118_02075</name>
</gene>
<name>A0A1F6BUM7_9BACT</name>
<organism evidence="5 6">
    <name type="scientific">Candidatus Kaiserbacteria bacterium GWA2_50_9</name>
    <dbReference type="NCBI Taxonomy" id="1798474"/>
    <lineage>
        <taxon>Bacteria</taxon>
        <taxon>Candidatus Kaiseribacteriota</taxon>
    </lineage>
</organism>
<reference evidence="5 6" key="1">
    <citation type="journal article" date="2016" name="Nat. Commun.">
        <title>Thousands of microbial genomes shed light on interconnected biogeochemical processes in an aquifer system.</title>
        <authorList>
            <person name="Anantharaman K."/>
            <person name="Brown C.T."/>
            <person name="Hug L.A."/>
            <person name="Sharon I."/>
            <person name="Castelle C.J."/>
            <person name="Probst A.J."/>
            <person name="Thomas B.C."/>
            <person name="Singh A."/>
            <person name="Wilkins M.J."/>
            <person name="Karaoz U."/>
            <person name="Brodie E.L."/>
            <person name="Williams K.H."/>
            <person name="Hubbard S.S."/>
            <person name="Banfield J.F."/>
        </authorList>
    </citation>
    <scope>NUCLEOTIDE SEQUENCE [LARGE SCALE GENOMIC DNA]</scope>
</reference>
<dbReference type="EMBL" id="MFKN01000026">
    <property type="protein sequence ID" value="OGG40619.1"/>
    <property type="molecule type" value="Genomic_DNA"/>
</dbReference>
<sequence length="197" mass="22011">MTDTTQPTSFWDTVQQDARRVGFVVDPRAPLFRRLLQARRAMKHKPGFACVFWLRVNQLFVHNKSWPGQYRLRMWRMYRFANDISPYAEIGPGLFLPHPVDVTIGASATIGKNATIYNGVTIVGIEIPHLPRLGDNVTVYTGAKIIKSVEIGDNSVIGALTLCNKDVPPNSIMYGIPPNVTIRPNDGPSTETEPPIR</sequence>
<evidence type="ECO:0008006" key="7">
    <source>
        <dbReference type="Google" id="ProtNLM"/>
    </source>
</evidence>
<dbReference type="AlphaFoldDB" id="A0A1F6BUM7"/>
<accession>A0A1F6BUM7</accession>
<dbReference type="InterPro" id="IPR045304">
    <property type="entry name" value="LbH_SAT"/>
</dbReference>
<dbReference type="SUPFAM" id="SSF51161">
    <property type="entry name" value="Trimeric LpxA-like enzymes"/>
    <property type="match status" value="1"/>
</dbReference>
<feature type="region of interest" description="Disordered" evidence="4">
    <location>
        <begin position="178"/>
        <end position="197"/>
    </location>
</feature>
<evidence type="ECO:0000256" key="2">
    <source>
        <dbReference type="ARBA" id="ARBA00022679"/>
    </source>
</evidence>
<keyword evidence="3" id="KW-0012">Acyltransferase</keyword>
<evidence type="ECO:0000256" key="4">
    <source>
        <dbReference type="SAM" id="MobiDB-lite"/>
    </source>
</evidence>
<dbReference type="InterPro" id="IPR011004">
    <property type="entry name" value="Trimer_LpxA-like_sf"/>
</dbReference>
<evidence type="ECO:0000256" key="3">
    <source>
        <dbReference type="ARBA" id="ARBA00023315"/>
    </source>
</evidence>
<dbReference type="Pfam" id="PF00132">
    <property type="entry name" value="Hexapep"/>
    <property type="match status" value="1"/>
</dbReference>
<keyword evidence="2" id="KW-0808">Transferase</keyword>
<dbReference type="Gene3D" id="2.160.10.10">
    <property type="entry name" value="Hexapeptide repeat proteins"/>
    <property type="match status" value="1"/>
</dbReference>
<protein>
    <recommendedName>
        <fullName evidence="7">Serine acetyltransferase</fullName>
    </recommendedName>
</protein>
<dbReference type="PANTHER" id="PTHR42811">
    <property type="entry name" value="SERINE ACETYLTRANSFERASE"/>
    <property type="match status" value="1"/>
</dbReference>
<dbReference type="CDD" id="cd03354">
    <property type="entry name" value="LbH_SAT"/>
    <property type="match status" value="1"/>
</dbReference>
<comment type="similarity">
    <text evidence="1">Belongs to the transferase hexapeptide repeat family.</text>
</comment>
<comment type="caution">
    <text evidence="5">The sequence shown here is derived from an EMBL/GenBank/DDBJ whole genome shotgun (WGS) entry which is preliminary data.</text>
</comment>
<evidence type="ECO:0000313" key="6">
    <source>
        <dbReference type="Proteomes" id="UP000179014"/>
    </source>
</evidence>
<dbReference type="Proteomes" id="UP000179014">
    <property type="component" value="Unassembled WGS sequence"/>
</dbReference>